<dbReference type="EMBL" id="QJSW01000004">
    <property type="protein sequence ID" value="PYE50158.1"/>
    <property type="molecule type" value="Genomic_DNA"/>
</dbReference>
<evidence type="ECO:0000313" key="2">
    <source>
        <dbReference type="Proteomes" id="UP000247790"/>
    </source>
</evidence>
<protein>
    <submittedName>
        <fullName evidence="1">Uncharacterized protein</fullName>
    </submittedName>
</protein>
<accession>A0A2V4VC70</accession>
<dbReference type="Proteomes" id="UP000247790">
    <property type="component" value="Unassembled WGS sequence"/>
</dbReference>
<sequence>MFSEYIKITVVRKESAENACSQAWKAVFFSKAAVTASFLDYIPV</sequence>
<name>A0A2V4VC70_PAEBA</name>
<reference evidence="1 2" key="1">
    <citation type="submission" date="2018-06" db="EMBL/GenBank/DDBJ databases">
        <title>Genomic Encyclopedia of Type Strains, Phase III (KMG-III): the genomes of soil and plant-associated and newly described type strains.</title>
        <authorList>
            <person name="Whitman W."/>
        </authorList>
    </citation>
    <scope>NUCLEOTIDE SEQUENCE [LARGE SCALE GENOMIC DNA]</scope>
    <source>
        <strain evidence="1 2">CECT 7022</strain>
    </source>
</reference>
<comment type="caution">
    <text evidence="1">The sequence shown here is derived from an EMBL/GenBank/DDBJ whole genome shotgun (WGS) entry which is preliminary data.</text>
</comment>
<evidence type="ECO:0000313" key="1">
    <source>
        <dbReference type="EMBL" id="PYE50158.1"/>
    </source>
</evidence>
<organism evidence="1 2">
    <name type="scientific">Paenibacillus barcinonensis</name>
    <dbReference type="NCBI Taxonomy" id="198119"/>
    <lineage>
        <taxon>Bacteria</taxon>
        <taxon>Bacillati</taxon>
        <taxon>Bacillota</taxon>
        <taxon>Bacilli</taxon>
        <taxon>Bacillales</taxon>
        <taxon>Paenibacillaceae</taxon>
        <taxon>Paenibacillus</taxon>
    </lineage>
</organism>
<gene>
    <name evidence="1" type="ORF">DFQ00_104116</name>
</gene>
<dbReference type="AlphaFoldDB" id="A0A2V4VC70"/>
<proteinExistence type="predicted"/>